<proteinExistence type="predicted"/>
<comment type="caution">
    <text evidence="2">The sequence shown here is derived from an EMBL/GenBank/DDBJ whole genome shotgun (WGS) entry which is preliminary data.</text>
</comment>
<organism evidence="2 3">
    <name type="scientific">Portunus trituberculatus</name>
    <name type="common">Swimming crab</name>
    <name type="synonym">Neptunus trituberculatus</name>
    <dbReference type="NCBI Taxonomy" id="210409"/>
    <lineage>
        <taxon>Eukaryota</taxon>
        <taxon>Metazoa</taxon>
        <taxon>Ecdysozoa</taxon>
        <taxon>Arthropoda</taxon>
        <taxon>Crustacea</taxon>
        <taxon>Multicrustacea</taxon>
        <taxon>Malacostraca</taxon>
        <taxon>Eumalacostraca</taxon>
        <taxon>Eucarida</taxon>
        <taxon>Decapoda</taxon>
        <taxon>Pleocyemata</taxon>
        <taxon>Brachyura</taxon>
        <taxon>Eubrachyura</taxon>
        <taxon>Portunoidea</taxon>
        <taxon>Portunidae</taxon>
        <taxon>Portuninae</taxon>
        <taxon>Portunus</taxon>
    </lineage>
</organism>
<sequence>MYYARLMKYCAKFGRVNGRKQVRSDSWQCAGQQRHVAAVYDNLLWPGEITAPAAAYCCWLLLPAAGLHRTRSVPSAQLAKKNLPHNSTSRLSRKLERNSLARLGHEAAGRRQATASRTSNS</sequence>
<dbReference type="Proteomes" id="UP000324222">
    <property type="component" value="Unassembled WGS sequence"/>
</dbReference>
<name>A0A5B7DSG2_PORTR</name>
<feature type="region of interest" description="Disordered" evidence="1">
    <location>
        <begin position="102"/>
        <end position="121"/>
    </location>
</feature>
<protein>
    <submittedName>
        <fullName evidence="2">Uncharacterized protein</fullName>
    </submittedName>
</protein>
<evidence type="ECO:0000313" key="2">
    <source>
        <dbReference type="EMBL" id="MPC24592.1"/>
    </source>
</evidence>
<gene>
    <name evidence="2" type="ORF">E2C01_017678</name>
</gene>
<accession>A0A5B7DSG2</accession>
<dbReference type="EMBL" id="VSRR010001348">
    <property type="protein sequence ID" value="MPC24592.1"/>
    <property type="molecule type" value="Genomic_DNA"/>
</dbReference>
<evidence type="ECO:0000313" key="3">
    <source>
        <dbReference type="Proteomes" id="UP000324222"/>
    </source>
</evidence>
<feature type="region of interest" description="Disordered" evidence="1">
    <location>
        <begin position="73"/>
        <end position="97"/>
    </location>
</feature>
<evidence type="ECO:0000256" key="1">
    <source>
        <dbReference type="SAM" id="MobiDB-lite"/>
    </source>
</evidence>
<reference evidence="2 3" key="1">
    <citation type="submission" date="2019-05" db="EMBL/GenBank/DDBJ databases">
        <title>Another draft genome of Portunus trituberculatus and its Hox gene families provides insights of decapod evolution.</title>
        <authorList>
            <person name="Jeong J.-H."/>
            <person name="Song I."/>
            <person name="Kim S."/>
            <person name="Choi T."/>
            <person name="Kim D."/>
            <person name="Ryu S."/>
            <person name="Kim W."/>
        </authorList>
    </citation>
    <scope>NUCLEOTIDE SEQUENCE [LARGE SCALE GENOMIC DNA]</scope>
    <source>
        <tissue evidence="2">Muscle</tissue>
    </source>
</reference>
<dbReference type="AlphaFoldDB" id="A0A5B7DSG2"/>
<keyword evidence="3" id="KW-1185">Reference proteome</keyword>